<keyword evidence="3" id="KW-1185">Reference proteome</keyword>
<sequence>MRHAIRPCGGTVGLASPAVPGWTGAEGKPSTQQWWESWEIATTLCHRTAAPDSELTWAELPGEYLEASPISDALRPTPVSRAAPDDAIGSTAGEHGVWTQK</sequence>
<name>A0AAV7UPD0_PLEWA</name>
<protein>
    <submittedName>
        <fullName evidence="2">Uncharacterized protein</fullName>
    </submittedName>
</protein>
<organism evidence="2 3">
    <name type="scientific">Pleurodeles waltl</name>
    <name type="common">Iberian ribbed newt</name>
    <dbReference type="NCBI Taxonomy" id="8319"/>
    <lineage>
        <taxon>Eukaryota</taxon>
        <taxon>Metazoa</taxon>
        <taxon>Chordata</taxon>
        <taxon>Craniata</taxon>
        <taxon>Vertebrata</taxon>
        <taxon>Euteleostomi</taxon>
        <taxon>Amphibia</taxon>
        <taxon>Batrachia</taxon>
        <taxon>Caudata</taxon>
        <taxon>Salamandroidea</taxon>
        <taxon>Salamandridae</taxon>
        <taxon>Pleurodelinae</taxon>
        <taxon>Pleurodeles</taxon>
    </lineage>
</organism>
<evidence type="ECO:0000256" key="1">
    <source>
        <dbReference type="SAM" id="MobiDB-lite"/>
    </source>
</evidence>
<evidence type="ECO:0000313" key="3">
    <source>
        <dbReference type="Proteomes" id="UP001066276"/>
    </source>
</evidence>
<reference evidence="2" key="1">
    <citation type="journal article" date="2022" name="bioRxiv">
        <title>Sequencing and chromosome-scale assembly of the giantPleurodeles waltlgenome.</title>
        <authorList>
            <person name="Brown T."/>
            <person name="Elewa A."/>
            <person name="Iarovenko S."/>
            <person name="Subramanian E."/>
            <person name="Araus A.J."/>
            <person name="Petzold A."/>
            <person name="Susuki M."/>
            <person name="Suzuki K.-i.T."/>
            <person name="Hayashi T."/>
            <person name="Toyoda A."/>
            <person name="Oliveira C."/>
            <person name="Osipova E."/>
            <person name="Leigh N.D."/>
            <person name="Simon A."/>
            <person name="Yun M.H."/>
        </authorList>
    </citation>
    <scope>NUCLEOTIDE SEQUENCE</scope>
    <source>
        <strain evidence="2">20211129_DDA</strain>
        <tissue evidence="2">Liver</tissue>
    </source>
</reference>
<proteinExistence type="predicted"/>
<evidence type="ECO:0000313" key="2">
    <source>
        <dbReference type="EMBL" id="KAJ1190895.1"/>
    </source>
</evidence>
<dbReference type="Proteomes" id="UP001066276">
    <property type="component" value="Chromosome 2_2"/>
</dbReference>
<dbReference type="AlphaFoldDB" id="A0AAV7UPD0"/>
<gene>
    <name evidence="2" type="ORF">NDU88_000214</name>
</gene>
<accession>A0AAV7UPD0</accession>
<comment type="caution">
    <text evidence="2">The sequence shown here is derived from an EMBL/GenBank/DDBJ whole genome shotgun (WGS) entry which is preliminary data.</text>
</comment>
<dbReference type="EMBL" id="JANPWB010000004">
    <property type="protein sequence ID" value="KAJ1190895.1"/>
    <property type="molecule type" value="Genomic_DNA"/>
</dbReference>
<feature type="region of interest" description="Disordered" evidence="1">
    <location>
        <begin position="75"/>
        <end position="101"/>
    </location>
</feature>